<dbReference type="InterPro" id="IPR038666">
    <property type="entry name" value="SSP1_head-tail_sf"/>
</dbReference>
<dbReference type="Gene3D" id="2.40.10.270">
    <property type="entry name" value="Bacteriophage SPP1 head-tail adaptor protein"/>
    <property type="match status" value="1"/>
</dbReference>
<name>A0ABY7HQ52_9GAMM</name>
<reference evidence="1" key="1">
    <citation type="submission" date="2022-12" db="EMBL/GenBank/DDBJ databases">
        <title>Complete genome sequence of an Australian strain of Rouxiella badensis DAR84756 and resolution of the R. badensis DSM100043 and R. chamberiensis DSM28324 genomes.</title>
        <authorList>
            <person name="Paul S."/>
            <person name="Anderson P.J."/>
            <person name="Maynard G."/>
            <person name="Dyall-Smith M."/>
            <person name="Kudinha T."/>
        </authorList>
    </citation>
    <scope>NUCLEOTIDE SEQUENCE</scope>
    <source>
        <strain evidence="1">DSM 28324</strain>
    </source>
</reference>
<keyword evidence="2" id="KW-1185">Reference proteome</keyword>
<proteinExistence type="predicted"/>
<evidence type="ECO:0000313" key="1">
    <source>
        <dbReference type="EMBL" id="WAT01518.1"/>
    </source>
</evidence>
<dbReference type="Pfam" id="PF05521">
    <property type="entry name" value="Phage_HCP"/>
    <property type="match status" value="1"/>
</dbReference>
<dbReference type="EMBL" id="CP114058">
    <property type="protein sequence ID" value="WAT01518.1"/>
    <property type="molecule type" value="Genomic_DNA"/>
</dbReference>
<gene>
    <name evidence="1" type="ORF">O1V66_01665</name>
</gene>
<dbReference type="InterPro" id="IPR008767">
    <property type="entry name" value="Phage_SPP1_head-tail_adaptor"/>
</dbReference>
<dbReference type="NCBIfam" id="TIGR01563">
    <property type="entry name" value="gp16_SPP1"/>
    <property type="match status" value="1"/>
</dbReference>
<organism evidence="1 2">
    <name type="scientific">Rouxiella chamberiensis</name>
    <dbReference type="NCBI Taxonomy" id="1513468"/>
    <lineage>
        <taxon>Bacteria</taxon>
        <taxon>Pseudomonadati</taxon>
        <taxon>Pseudomonadota</taxon>
        <taxon>Gammaproteobacteria</taxon>
        <taxon>Enterobacterales</taxon>
        <taxon>Yersiniaceae</taxon>
        <taxon>Rouxiella</taxon>
    </lineage>
</organism>
<dbReference type="Proteomes" id="UP001164712">
    <property type="component" value="Chromosome"/>
</dbReference>
<sequence>MEPGRFRHRVIIQTLKTIRSPSGQPVEEWVDSPPVSAEVKAISGAELMRSGAELAEAKYRVWMRYRDDIDATSRLLFRGQIFEITSPPMPNAKFSRLEILCGAGVKQ</sequence>
<protein>
    <submittedName>
        <fullName evidence="1">Phage head closure protein</fullName>
    </submittedName>
</protein>
<dbReference type="RefSeq" id="WP_045047456.1">
    <property type="nucleotide sequence ID" value="NZ_CP114058.1"/>
</dbReference>
<evidence type="ECO:0000313" key="2">
    <source>
        <dbReference type="Proteomes" id="UP001164712"/>
    </source>
</evidence>
<accession>A0ABY7HQ52</accession>